<evidence type="ECO:0000313" key="1">
    <source>
        <dbReference type="EMBL" id="AKC04619.1"/>
    </source>
</evidence>
<keyword evidence="2" id="KW-1185">Reference proteome</keyword>
<dbReference type="RefSeq" id="YP_009204035.1">
    <property type="nucleotide sequence ID" value="NC_028859.1"/>
</dbReference>
<evidence type="ECO:0000313" key="2">
    <source>
        <dbReference type="Proteomes" id="UP000033301"/>
    </source>
</evidence>
<reference evidence="2" key="2">
    <citation type="submission" date="2015-03" db="EMBL/GenBank/DDBJ databases">
        <title>Complete genome analysis of two new bacteriophages isolated from impetigo strains of Staphylococcus aureus.</title>
        <authorList>
            <person name="Botka T."/>
            <person name="Ruzickova V."/>
            <person name="Konecna H."/>
            <person name="Pantucek R."/>
            <person name="Rychlik I."/>
            <person name="Zdrahal Z."/>
            <person name="Petras P."/>
            <person name="Doskar J."/>
        </authorList>
    </citation>
    <scope>NUCLEOTIDE SEQUENCE [LARGE SCALE GENOMIC DNA]</scope>
</reference>
<dbReference type="GeneID" id="26630725"/>
<reference evidence="1 2" key="1">
    <citation type="journal article" date="2015" name="Virus Genes">
        <title>Complete genome analysis of two new bacteriophages isolated from impetigo strains of Staphylococcus aureus.</title>
        <authorList>
            <person name="Botka T."/>
            <person name="Ruzickova V."/>
            <person name="Konecna H."/>
            <person name="Pantucek R."/>
            <person name="Rychlik I."/>
            <person name="Zdrahal Z."/>
            <person name="Petras P."/>
            <person name="Doskar J."/>
        </authorList>
    </citation>
    <scope>NUCLEOTIDE SEQUENCE [LARGE SCALE GENOMIC DNA]</scope>
</reference>
<protein>
    <submittedName>
        <fullName evidence="1">Uncharacterized protein</fullName>
    </submittedName>
</protein>
<name>A0A0E3XBM9_9CAUD</name>
<proteinExistence type="predicted"/>
<dbReference type="KEGG" id="vg:26630725"/>
<accession>A0A0E3XBM9</accession>
<dbReference type="Proteomes" id="UP000033301">
    <property type="component" value="Segment"/>
</dbReference>
<sequence length="67" mass="7822">MEFEYVDLIDDTRIKNCTLREMEGNEMELPGTYVVATYTNAQGNKNQLIINPDYILKMKYKSLRAVD</sequence>
<dbReference type="EMBL" id="KP893289">
    <property type="protein sequence ID" value="AKC04619.1"/>
    <property type="molecule type" value="Genomic_DNA"/>
</dbReference>
<organism evidence="1 2">
    <name type="scientific">Staphylococcus phage B166</name>
    <dbReference type="NCBI Taxonomy" id="1636204"/>
    <lineage>
        <taxon>Viruses</taxon>
        <taxon>Duplodnaviria</taxon>
        <taxon>Heunggongvirae</taxon>
        <taxon>Uroviricota</taxon>
        <taxon>Caudoviricetes</taxon>
        <taxon>Azeredovirinae</taxon>
        <taxon>Phietavirus</taxon>
        <taxon>Phietavirus B166</taxon>
    </lineage>
</organism>